<reference evidence="6 7" key="1">
    <citation type="journal article" date="2019" name="Int. J. Syst. Evol. Microbiol.">
        <title>The Global Catalogue of Microorganisms (GCM) 10K type strain sequencing project: providing services to taxonomists for standard genome sequencing and annotation.</title>
        <authorList>
            <consortium name="The Broad Institute Genomics Platform"/>
            <consortium name="The Broad Institute Genome Sequencing Center for Infectious Disease"/>
            <person name="Wu L."/>
            <person name="Ma J."/>
        </authorList>
    </citation>
    <scope>NUCLEOTIDE SEQUENCE [LARGE SCALE GENOMIC DNA]</scope>
    <source>
        <strain evidence="6 7">JCM 14917</strain>
    </source>
</reference>
<keyword evidence="4" id="KW-0460">Magnesium</keyword>
<evidence type="ECO:0000259" key="5">
    <source>
        <dbReference type="Pfam" id="PF01850"/>
    </source>
</evidence>
<keyword evidence="3" id="KW-0378">Hydrolase</keyword>
<evidence type="ECO:0000313" key="6">
    <source>
        <dbReference type="EMBL" id="GAA2175594.1"/>
    </source>
</evidence>
<keyword evidence="1" id="KW-0540">Nuclease</keyword>
<dbReference type="Gene3D" id="3.40.50.1010">
    <property type="entry name" value="5'-nuclease"/>
    <property type="match status" value="1"/>
</dbReference>
<dbReference type="InterPro" id="IPR002716">
    <property type="entry name" value="PIN_dom"/>
</dbReference>
<accession>A0ABN3AVV3</accession>
<dbReference type="Proteomes" id="UP001500974">
    <property type="component" value="Unassembled WGS sequence"/>
</dbReference>
<protein>
    <recommendedName>
        <fullName evidence="5">PIN domain-containing protein</fullName>
    </recommendedName>
</protein>
<organism evidence="6 7">
    <name type="scientific">Arthrobacter parietis</name>
    <dbReference type="NCBI Taxonomy" id="271434"/>
    <lineage>
        <taxon>Bacteria</taxon>
        <taxon>Bacillati</taxon>
        <taxon>Actinomycetota</taxon>
        <taxon>Actinomycetes</taxon>
        <taxon>Micrococcales</taxon>
        <taxon>Micrococcaceae</taxon>
        <taxon>Arthrobacter</taxon>
    </lineage>
</organism>
<keyword evidence="7" id="KW-1185">Reference proteome</keyword>
<feature type="domain" description="PIN" evidence="5">
    <location>
        <begin position="2"/>
        <end position="118"/>
    </location>
</feature>
<proteinExistence type="predicted"/>
<evidence type="ECO:0000256" key="1">
    <source>
        <dbReference type="ARBA" id="ARBA00022722"/>
    </source>
</evidence>
<keyword evidence="2" id="KW-0479">Metal-binding</keyword>
<dbReference type="EMBL" id="BAAAON010000002">
    <property type="protein sequence ID" value="GAA2175594.1"/>
    <property type="molecule type" value="Genomic_DNA"/>
</dbReference>
<evidence type="ECO:0000313" key="7">
    <source>
        <dbReference type="Proteomes" id="UP001500974"/>
    </source>
</evidence>
<comment type="caution">
    <text evidence="6">The sequence shown here is derived from an EMBL/GenBank/DDBJ whole genome shotgun (WGS) entry which is preliminary data.</text>
</comment>
<evidence type="ECO:0000256" key="2">
    <source>
        <dbReference type="ARBA" id="ARBA00022723"/>
    </source>
</evidence>
<evidence type="ECO:0000256" key="4">
    <source>
        <dbReference type="ARBA" id="ARBA00022842"/>
    </source>
</evidence>
<sequence length="138" mass="15173">MIILDSDVLLTLIGTDNTEAEEWVKRFTGKPHTSAIAVAEVYAAIRRSPNILFREARYRAMHHALEGVLQRRVLPFDHKAARELAALALAPHPDGGTFPLATLISSATARVLGMKVATGRPEDFFGIDVELEVLNLKT</sequence>
<dbReference type="Pfam" id="PF01850">
    <property type="entry name" value="PIN"/>
    <property type="match status" value="1"/>
</dbReference>
<name>A0ABN3AVV3_9MICC</name>
<dbReference type="SUPFAM" id="SSF88723">
    <property type="entry name" value="PIN domain-like"/>
    <property type="match status" value="1"/>
</dbReference>
<gene>
    <name evidence="6" type="ORF">GCM10009784_18590</name>
</gene>
<dbReference type="InterPro" id="IPR029060">
    <property type="entry name" value="PIN-like_dom_sf"/>
</dbReference>
<dbReference type="RefSeq" id="WP_346028180.1">
    <property type="nucleotide sequence ID" value="NZ_BAAAON010000002.1"/>
</dbReference>
<evidence type="ECO:0000256" key="3">
    <source>
        <dbReference type="ARBA" id="ARBA00022801"/>
    </source>
</evidence>